<evidence type="ECO:0000256" key="1">
    <source>
        <dbReference type="SAM" id="MobiDB-lite"/>
    </source>
</evidence>
<feature type="compositionally biased region" description="Basic and acidic residues" evidence="1">
    <location>
        <begin position="34"/>
        <end position="96"/>
    </location>
</feature>
<feature type="compositionally biased region" description="Polar residues" evidence="1">
    <location>
        <begin position="554"/>
        <end position="568"/>
    </location>
</feature>
<feature type="region of interest" description="Disordered" evidence="1">
    <location>
        <begin position="467"/>
        <end position="530"/>
    </location>
</feature>
<name>A0A131Y741_IXORI</name>
<feature type="region of interest" description="Disordered" evidence="1">
    <location>
        <begin position="544"/>
        <end position="587"/>
    </location>
</feature>
<sequence length="613" mass="67109">MELEEEEAAGREEEGAAGSAECRESGQGDVPQEDGGKKGSAEDSVPRWDPSRKSEEEKRRSGKEAGRDRREDKREGGKTSSDRKPATRTDRSHERSSGSSTRKAAPRSEPRKAETPRRTESRRSEPRKPEPRRLEPKRDVDSWREPRLPRADPPRADPPRDLKRRAPEPDTRSAAAKRGKFNCFVCKLVLYSEKEYREHFNSRGHLYEVSRKEQKETRPAPKRGRSPPPFASQPHQRSRSPLAASSAGRWRRERDPSPRPFAESSNSRSTPRQPLRTDLFSTPQQPMRDAFGATQQPVHDVFGAPLPQAGAVLENYTERRDAPDPAVAATLENMILLQQQLLAMTANAPPALQRTISQGLQQGLQQVVQPALQQGYQQQTAQQTSYGSVDYSQQRSAALSTQVPDLQQSLMQLRQSQQYSVLNSYQQQHQMANATSNVAASYLNSVAGQHATTGQLGSVSQYGNTSQQASIGQQRNVAQHGSVAQPGSVAQHTSVSQHRGVGQRGATSQQGGVGQHARTALSSYQSSTVDGSIGSYTMRRKGAAVQPLKKSGGAFQQSPATRQGQAPASSLGYGGASVSDGRRGAQGTLGQYARSNLTTVRSSGFNNSLAKRY</sequence>
<reference evidence="2" key="1">
    <citation type="submission" date="2016-02" db="EMBL/GenBank/DDBJ databases">
        <title>RNAseq analyses of the midgut from blood- or serum-fed Ixodes ricinus ticks.</title>
        <authorList>
            <person name="Perner J."/>
            <person name="Provaznik J."/>
            <person name="Schrenkova J."/>
            <person name="Urbanova V."/>
            <person name="Ribeiro J.M."/>
            <person name="Kopacek P."/>
        </authorList>
    </citation>
    <scope>NUCLEOTIDE SEQUENCE</scope>
    <source>
        <tissue evidence="2">Gut</tissue>
    </source>
</reference>
<feature type="compositionally biased region" description="Basic and acidic residues" evidence="1">
    <location>
        <begin position="201"/>
        <end position="219"/>
    </location>
</feature>
<dbReference type="EMBL" id="GEFM01000493">
    <property type="protein sequence ID" value="JAP75303.1"/>
    <property type="molecule type" value="mRNA"/>
</dbReference>
<feature type="region of interest" description="Disordered" evidence="1">
    <location>
        <begin position="201"/>
        <end position="287"/>
    </location>
</feature>
<feature type="region of interest" description="Disordered" evidence="1">
    <location>
        <begin position="1"/>
        <end position="179"/>
    </location>
</feature>
<accession>A0A131Y741</accession>
<proteinExistence type="evidence at transcript level"/>
<dbReference type="AlphaFoldDB" id="A0A131Y741"/>
<organism evidence="2">
    <name type="scientific">Ixodes ricinus</name>
    <name type="common">Common tick</name>
    <name type="synonym">Acarus ricinus</name>
    <dbReference type="NCBI Taxonomy" id="34613"/>
    <lineage>
        <taxon>Eukaryota</taxon>
        <taxon>Metazoa</taxon>
        <taxon>Ecdysozoa</taxon>
        <taxon>Arthropoda</taxon>
        <taxon>Chelicerata</taxon>
        <taxon>Arachnida</taxon>
        <taxon>Acari</taxon>
        <taxon>Parasitiformes</taxon>
        <taxon>Ixodida</taxon>
        <taxon>Ixodoidea</taxon>
        <taxon>Ixodidae</taxon>
        <taxon>Ixodinae</taxon>
        <taxon>Ixodes</taxon>
    </lineage>
</organism>
<feature type="compositionally biased region" description="Polar residues" evidence="1">
    <location>
        <begin position="467"/>
        <end position="479"/>
    </location>
</feature>
<feature type="compositionally biased region" description="Polar residues" evidence="1">
    <location>
        <begin position="488"/>
        <end position="497"/>
    </location>
</feature>
<feature type="compositionally biased region" description="Polar residues" evidence="1">
    <location>
        <begin position="520"/>
        <end position="530"/>
    </location>
</feature>
<feature type="compositionally biased region" description="Polar residues" evidence="1">
    <location>
        <begin position="263"/>
        <end position="272"/>
    </location>
</feature>
<evidence type="ECO:0000313" key="2">
    <source>
        <dbReference type="EMBL" id="JAP75303.1"/>
    </source>
</evidence>
<feature type="compositionally biased region" description="Basic and acidic residues" evidence="1">
    <location>
        <begin position="106"/>
        <end position="171"/>
    </location>
</feature>
<protein>
    <submittedName>
        <fullName evidence="2">Putative transcriptional coactivator caper rrm superfamily protein</fullName>
    </submittedName>
</protein>